<dbReference type="Gene3D" id="2.30.42.10">
    <property type="match status" value="1"/>
</dbReference>
<evidence type="ECO:0000256" key="8">
    <source>
        <dbReference type="ARBA" id="ARBA00022989"/>
    </source>
</evidence>
<dbReference type="Pfam" id="PF11356">
    <property type="entry name" value="T2SSC"/>
    <property type="match status" value="1"/>
</dbReference>
<keyword evidence="3" id="KW-0813">Transport</keyword>
<evidence type="ECO:0000256" key="5">
    <source>
        <dbReference type="ARBA" id="ARBA00022519"/>
    </source>
</evidence>
<evidence type="ECO:0000259" key="10">
    <source>
        <dbReference type="Pfam" id="PF11356"/>
    </source>
</evidence>
<dbReference type="Gene3D" id="2.30.30.830">
    <property type="match status" value="1"/>
</dbReference>
<organism evidence="11 12">
    <name type="scientific">Colwellia psychrerythraea</name>
    <name type="common">Vibrio psychroerythus</name>
    <dbReference type="NCBI Taxonomy" id="28229"/>
    <lineage>
        <taxon>Bacteria</taxon>
        <taxon>Pseudomonadati</taxon>
        <taxon>Pseudomonadota</taxon>
        <taxon>Gammaproteobacteria</taxon>
        <taxon>Alteromonadales</taxon>
        <taxon>Colwelliaceae</taxon>
        <taxon>Colwellia</taxon>
    </lineage>
</organism>
<dbReference type="GO" id="GO:0015628">
    <property type="term" value="P:protein secretion by the type II secretion system"/>
    <property type="evidence" value="ECO:0007669"/>
    <property type="project" value="InterPro"/>
</dbReference>
<dbReference type="GO" id="GO:0005886">
    <property type="term" value="C:plasma membrane"/>
    <property type="evidence" value="ECO:0007669"/>
    <property type="project" value="UniProtKB-SubCell"/>
</dbReference>
<reference evidence="12" key="1">
    <citation type="journal article" date="2017" name="Proc. Natl. Acad. Sci. U.S.A.">
        <title>Simulation of Deepwater Horizon oil plume reveals substrate specialization within a complex community of hydrocarbon degraders.</title>
        <authorList>
            <person name="Hu P."/>
            <person name="Dubinsky E.A."/>
            <person name="Probst A.J."/>
            <person name="Wang J."/>
            <person name="Sieber C.M.K."/>
            <person name="Tom L.M."/>
            <person name="Gardinali P."/>
            <person name="Banfield J.F."/>
            <person name="Atlas R.M."/>
            <person name="Andersen G.L."/>
        </authorList>
    </citation>
    <scope>NUCLEOTIDE SEQUENCE [LARGE SCALE GENOMIC DNA]</scope>
</reference>
<evidence type="ECO:0000256" key="4">
    <source>
        <dbReference type="ARBA" id="ARBA00022475"/>
    </source>
</evidence>
<dbReference type="InterPro" id="IPR001639">
    <property type="entry name" value="T2SS_protein-GspC"/>
</dbReference>
<comment type="subcellular location">
    <subcellularLocation>
        <location evidence="1">Cell inner membrane</location>
    </subcellularLocation>
</comment>
<keyword evidence="6" id="KW-0812">Transmembrane</keyword>
<keyword evidence="8" id="KW-1133">Transmembrane helix</keyword>
<protein>
    <submittedName>
        <fullName evidence="11">Type II secretion system protein GspC</fullName>
    </submittedName>
</protein>
<comment type="caution">
    <text evidence="11">The sequence shown here is derived from an EMBL/GenBank/DDBJ whole genome shotgun (WGS) entry which is preliminary data.</text>
</comment>
<evidence type="ECO:0000256" key="3">
    <source>
        <dbReference type="ARBA" id="ARBA00022448"/>
    </source>
</evidence>
<dbReference type="InterPro" id="IPR036034">
    <property type="entry name" value="PDZ_sf"/>
</dbReference>
<dbReference type="InterPro" id="IPR024961">
    <property type="entry name" value="T2SS_GspC_N"/>
</dbReference>
<evidence type="ECO:0000256" key="2">
    <source>
        <dbReference type="ARBA" id="ARBA00007986"/>
    </source>
</evidence>
<evidence type="ECO:0000256" key="7">
    <source>
        <dbReference type="ARBA" id="ARBA00022927"/>
    </source>
</evidence>
<keyword evidence="7" id="KW-0653">Protein transport</keyword>
<dbReference type="Proteomes" id="UP000243053">
    <property type="component" value="Unassembled WGS sequence"/>
</dbReference>
<dbReference type="GO" id="GO:0015627">
    <property type="term" value="C:type II protein secretion system complex"/>
    <property type="evidence" value="ECO:0007669"/>
    <property type="project" value="InterPro"/>
</dbReference>
<keyword evidence="5" id="KW-0997">Cell inner membrane</keyword>
<sequence length="316" mass="34599">MAFPTNMTAFASLFSQLGHRRVAQFVMALLLVYIAYISAKITWSVISQSQSGQNTIINGISKNFNPNKVNKAIDVAKIQSLNLFGQYNENVDDAAEIEMANVPETKLNLVLTGLVASDDTSIAAAIIENQGKQDTYGIGDIIIGTRANLEQVLMDRVIIKHSGRLETLMLDGFDYSQPARVVANKADPRKNRSNIGPKSSGLGVVDQRNNKELTATAKNLRSELSKDPAKIGDYLRISPKRKDGDIIGYTLRPGKKPEFFKLSGLKAGDVAVQMNGFDLIAPIQAMQAMTEMKKARDISLLVDRQGNLTEILISLD</sequence>
<evidence type="ECO:0000313" key="12">
    <source>
        <dbReference type="Proteomes" id="UP000243053"/>
    </source>
</evidence>
<evidence type="ECO:0000256" key="9">
    <source>
        <dbReference type="ARBA" id="ARBA00023136"/>
    </source>
</evidence>
<comment type="similarity">
    <text evidence="2">Belongs to the GSP C family.</text>
</comment>
<evidence type="ECO:0000256" key="6">
    <source>
        <dbReference type="ARBA" id="ARBA00022692"/>
    </source>
</evidence>
<proteinExistence type="inferred from homology"/>
<dbReference type="SUPFAM" id="SSF50156">
    <property type="entry name" value="PDZ domain-like"/>
    <property type="match status" value="1"/>
</dbReference>
<dbReference type="NCBIfam" id="TIGR01713">
    <property type="entry name" value="typeII_sec_gspC"/>
    <property type="match status" value="1"/>
</dbReference>
<accession>A0A1Y5E8Z6</accession>
<name>A0A1Y5E8Z6_COLPS</name>
<gene>
    <name evidence="11" type="ORF">A9Q75_12810</name>
</gene>
<keyword evidence="4" id="KW-1003">Cell membrane</keyword>
<keyword evidence="9" id="KW-0472">Membrane</keyword>
<dbReference type="AlphaFoldDB" id="A0A1Y5E8Z6"/>
<feature type="domain" description="Type II secretion system protein GspC N-terminal" evidence="10">
    <location>
        <begin position="29"/>
        <end position="170"/>
    </location>
</feature>
<evidence type="ECO:0000313" key="11">
    <source>
        <dbReference type="EMBL" id="OUR78889.1"/>
    </source>
</evidence>
<dbReference type="EMBL" id="MAAF01000076">
    <property type="protein sequence ID" value="OUR78889.1"/>
    <property type="molecule type" value="Genomic_DNA"/>
</dbReference>
<evidence type="ECO:0000256" key="1">
    <source>
        <dbReference type="ARBA" id="ARBA00004533"/>
    </source>
</evidence>